<sequence length="113" mass="12972">MKQHQYHITVQHLCDAKGQPSTYTEKLAFNVGNHDDILAIVERMQQVKLFDAEATAAFAVGLKLFGETLLENRQHPLFEQLLPQFGQFMKHLKQTLAQQRTVQEEEKNNLGLP</sequence>
<evidence type="ECO:0000313" key="1">
    <source>
        <dbReference type="EMBL" id="USE83157.1"/>
    </source>
</evidence>
<dbReference type="InterPro" id="IPR024476">
    <property type="entry name" value="DUF3861"/>
</dbReference>
<dbReference type="Pfam" id="PF12977">
    <property type="entry name" value="DUF3861"/>
    <property type="match status" value="1"/>
</dbReference>
<dbReference type="EMBL" id="CP098732">
    <property type="protein sequence ID" value="USE83157.1"/>
    <property type="molecule type" value="Genomic_DNA"/>
</dbReference>
<name>A0AAE9LR17_9GAMM</name>
<reference evidence="1" key="1">
    <citation type="submission" date="2022-06" db="EMBL/GenBank/DDBJ databases">
        <title>Isolation, identification and characterization of iprodione-degrading strains in Lhasa, Tibet.</title>
        <authorList>
            <person name="Pan H."/>
        </authorList>
    </citation>
    <scope>NUCLEOTIDE SEQUENCE</scope>
    <source>
        <strain evidence="1">Y-23</strain>
    </source>
</reference>
<keyword evidence="2" id="KW-1185">Reference proteome</keyword>
<protein>
    <submittedName>
        <fullName evidence="1">DUF3861 domain-containing protein</fullName>
    </submittedName>
</protein>
<dbReference type="Gene3D" id="3.10.20.850">
    <property type="entry name" value="Protein of unknown function DUF3861"/>
    <property type="match status" value="1"/>
</dbReference>
<gene>
    <name evidence="1" type="ORF">M5E07_15540</name>
</gene>
<dbReference type="KEGG" id="atz:M5E07_15540"/>
<evidence type="ECO:0000313" key="2">
    <source>
        <dbReference type="Proteomes" id="UP001056716"/>
    </source>
</evidence>
<dbReference type="InterPro" id="IPR038194">
    <property type="entry name" value="DUF3861_sf"/>
</dbReference>
<organism evidence="1 2">
    <name type="scientific">Acinetobacter tibetensis</name>
    <dbReference type="NCBI Taxonomy" id="2943497"/>
    <lineage>
        <taxon>Bacteria</taxon>
        <taxon>Pseudomonadati</taxon>
        <taxon>Pseudomonadota</taxon>
        <taxon>Gammaproteobacteria</taxon>
        <taxon>Moraxellales</taxon>
        <taxon>Moraxellaceae</taxon>
        <taxon>Acinetobacter</taxon>
    </lineage>
</organism>
<dbReference type="Proteomes" id="UP001056716">
    <property type="component" value="Chromosome"/>
</dbReference>
<dbReference type="AlphaFoldDB" id="A0AAE9LR17"/>
<dbReference type="RefSeq" id="WP_252220569.1">
    <property type="nucleotide sequence ID" value="NZ_CP098732.1"/>
</dbReference>
<proteinExistence type="predicted"/>
<accession>A0AAE9LR17</accession>